<sequence length="176" mass="19479">MGGCQSSPNVPQTSIHEFTVKDAADNDVDLSVYKGKVLLVVNVASRCGLTKGNYTQLTELHTKYKEKGFEILAFPCNQFANQEPGNNDEIKEFACTRFKAEFPIFGKINVNGKNTAPIYNFLKANSKAGVLGSRINWNFTKFLVDGDGHVKNRYSPQTSPLQIENDIKSLLGLSEL</sequence>
<name>A0A8T2UGF4_CERRI</name>
<dbReference type="OrthoDB" id="446890at2759"/>
<dbReference type="PROSITE" id="PS51352">
    <property type="entry name" value="THIOREDOXIN_2"/>
    <property type="match status" value="1"/>
</dbReference>
<dbReference type="InterPro" id="IPR036249">
    <property type="entry name" value="Thioredoxin-like_sf"/>
</dbReference>
<evidence type="ECO:0000256" key="5">
    <source>
        <dbReference type="RuleBase" id="RU000499"/>
    </source>
</evidence>
<evidence type="ECO:0000256" key="3">
    <source>
        <dbReference type="ARBA" id="ARBA00023002"/>
    </source>
</evidence>
<evidence type="ECO:0000256" key="2">
    <source>
        <dbReference type="ARBA" id="ARBA00022559"/>
    </source>
</evidence>
<dbReference type="InterPro" id="IPR013766">
    <property type="entry name" value="Thioredoxin_domain"/>
</dbReference>
<accession>A0A8T2UGF4</accession>
<comment type="similarity">
    <text evidence="1 5">Belongs to the glutathione peroxidase family.</text>
</comment>
<comment type="caution">
    <text evidence="7">The sequence shown here is derived from an EMBL/GenBank/DDBJ whole genome shotgun (WGS) entry which is preliminary data.</text>
</comment>
<evidence type="ECO:0000313" key="8">
    <source>
        <dbReference type="Proteomes" id="UP000825935"/>
    </source>
</evidence>
<dbReference type="EMBL" id="CM035411">
    <property type="protein sequence ID" value="KAH7435311.1"/>
    <property type="molecule type" value="Genomic_DNA"/>
</dbReference>
<proteinExistence type="inferred from homology"/>
<dbReference type="PIRSF" id="PIRSF000303">
    <property type="entry name" value="Glutathion_perox"/>
    <property type="match status" value="1"/>
</dbReference>
<dbReference type="PANTHER" id="PTHR11592">
    <property type="entry name" value="GLUTATHIONE PEROXIDASE"/>
    <property type="match status" value="1"/>
</dbReference>
<organism evidence="7 8">
    <name type="scientific">Ceratopteris richardii</name>
    <name type="common">Triangle waterfern</name>
    <dbReference type="NCBI Taxonomy" id="49495"/>
    <lineage>
        <taxon>Eukaryota</taxon>
        <taxon>Viridiplantae</taxon>
        <taxon>Streptophyta</taxon>
        <taxon>Embryophyta</taxon>
        <taxon>Tracheophyta</taxon>
        <taxon>Polypodiopsida</taxon>
        <taxon>Polypodiidae</taxon>
        <taxon>Polypodiales</taxon>
        <taxon>Pteridineae</taxon>
        <taxon>Pteridaceae</taxon>
        <taxon>Parkerioideae</taxon>
        <taxon>Ceratopteris</taxon>
    </lineage>
</organism>
<evidence type="ECO:0000259" key="6">
    <source>
        <dbReference type="PROSITE" id="PS51352"/>
    </source>
</evidence>
<gene>
    <name evidence="7" type="ORF">KP509_06G059300</name>
</gene>
<evidence type="ECO:0000313" key="7">
    <source>
        <dbReference type="EMBL" id="KAH7435311.1"/>
    </source>
</evidence>
<dbReference type="GO" id="GO:0004601">
    <property type="term" value="F:peroxidase activity"/>
    <property type="evidence" value="ECO:0007669"/>
    <property type="project" value="UniProtKB-KW"/>
</dbReference>
<keyword evidence="2 5" id="KW-0575">Peroxidase</keyword>
<dbReference type="PROSITE" id="PS00460">
    <property type="entry name" value="GLUTATHIONE_PEROXID_1"/>
    <property type="match status" value="1"/>
</dbReference>
<dbReference type="GO" id="GO:0005829">
    <property type="term" value="C:cytosol"/>
    <property type="evidence" value="ECO:0007669"/>
    <property type="project" value="TreeGrafter"/>
</dbReference>
<feature type="domain" description="Thioredoxin" evidence="6">
    <location>
        <begin position="9"/>
        <end position="172"/>
    </location>
</feature>
<feature type="active site" evidence="4">
    <location>
        <position position="47"/>
    </location>
</feature>
<keyword evidence="8" id="KW-1185">Reference proteome</keyword>
<dbReference type="InterPro" id="IPR029759">
    <property type="entry name" value="GPX_AS"/>
</dbReference>
<dbReference type="PROSITE" id="PS00763">
    <property type="entry name" value="GLUTATHIONE_PEROXID_2"/>
    <property type="match status" value="1"/>
</dbReference>
<dbReference type="InterPro" id="IPR029760">
    <property type="entry name" value="GPX_CS"/>
</dbReference>
<dbReference type="Gene3D" id="3.40.30.10">
    <property type="entry name" value="Glutaredoxin"/>
    <property type="match status" value="1"/>
</dbReference>
<protein>
    <recommendedName>
        <fullName evidence="5">Glutathione peroxidase</fullName>
    </recommendedName>
</protein>
<reference evidence="7" key="1">
    <citation type="submission" date="2021-08" db="EMBL/GenBank/DDBJ databases">
        <title>WGS assembly of Ceratopteris richardii.</title>
        <authorList>
            <person name="Marchant D.B."/>
            <person name="Chen G."/>
            <person name="Jenkins J."/>
            <person name="Shu S."/>
            <person name="Leebens-Mack J."/>
            <person name="Grimwood J."/>
            <person name="Schmutz J."/>
            <person name="Soltis P."/>
            <person name="Soltis D."/>
            <person name="Chen Z.-H."/>
        </authorList>
    </citation>
    <scope>NUCLEOTIDE SEQUENCE</scope>
    <source>
        <strain evidence="7">Whitten #5841</strain>
        <tissue evidence="7">Leaf</tissue>
    </source>
</reference>
<dbReference type="OMA" id="HMMKDID"/>
<dbReference type="CDD" id="cd00340">
    <property type="entry name" value="GSH_Peroxidase"/>
    <property type="match status" value="1"/>
</dbReference>
<dbReference type="SUPFAM" id="SSF52833">
    <property type="entry name" value="Thioredoxin-like"/>
    <property type="match status" value="1"/>
</dbReference>
<dbReference type="FunFam" id="3.40.30.10:FF:000025">
    <property type="entry name" value="Glutathione peroxidase"/>
    <property type="match status" value="1"/>
</dbReference>
<dbReference type="PANTHER" id="PTHR11592:SF17">
    <property type="entry name" value="GLUTATHIONE PEROXIDASE 5-RELATED"/>
    <property type="match status" value="1"/>
</dbReference>
<dbReference type="InterPro" id="IPR000889">
    <property type="entry name" value="Glutathione_peroxidase"/>
</dbReference>
<dbReference type="GO" id="GO:0006979">
    <property type="term" value="P:response to oxidative stress"/>
    <property type="evidence" value="ECO:0007669"/>
    <property type="project" value="InterPro"/>
</dbReference>
<keyword evidence="3 5" id="KW-0560">Oxidoreductase</keyword>
<dbReference type="Proteomes" id="UP000825935">
    <property type="component" value="Chromosome 6"/>
</dbReference>
<dbReference type="Pfam" id="PF00255">
    <property type="entry name" value="GSHPx"/>
    <property type="match status" value="1"/>
</dbReference>
<evidence type="ECO:0000256" key="4">
    <source>
        <dbReference type="PIRSR" id="PIRSR000303-1"/>
    </source>
</evidence>
<dbReference type="PROSITE" id="PS51355">
    <property type="entry name" value="GLUTATHIONE_PEROXID_3"/>
    <property type="match status" value="1"/>
</dbReference>
<dbReference type="AlphaFoldDB" id="A0A8T2UGF4"/>
<evidence type="ECO:0000256" key="1">
    <source>
        <dbReference type="ARBA" id="ARBA00006926"/>
    </source>
</evidence>
<dbReference type="PRINTS" id="PR01011">
    <property type="entry name" value="GLUTPROXDASE"/>
</dbReference>